<dbReference type="EMBL" id="QGHA01000017">
    <property type="protein sequence ID" value="PWK68292.1"/>
    <property type="molecule type" value="Genomic_DNA"/>
</dbReference>
<sequence length="48" mass="5303">MASKTKKVGYWLTVLTPYSNNSVENAFLKKAGFVSLKGITVRLKTVNV</sequence>
<evidence type="ECO:0000313" key="2">
    <source>
        <dbReference type="Proteomes" id="UP000245678"/>
    </source>
</evidence>
<accession>A0A316GWU1</accession>
<proteinExistence type="predicted"/>
<name>A0A316GWU1_9SPHI</name>
<reference evidence="1 2" key="1">
    <citation type="submission" date="2018-05" db="EMBL/GenBank/DDBJ databases">
        <title>Genomic Encyclopedia of Archaeal and Bacterial Type Strains, Phase II (KMG-II): from individual species to whole genera.</title>
        <authorList>
            <person name="Goeker M."/>
        </authorList>
    </citation>
    <scope>NUCLEOTIDE SEQUENCE [LARGE SCALE GENOMIC DNA]</scope>
    <source>
        <strain evidence="1 2">DSM 19975</strain>
    </source>
</reference>
<dbReference type="AlphaFoldDB" id="A0A316GWU1"/>
<protein>
    <submittedName>
        <fullName evidence="1">Uncharacterized protein</fullName>
    </submittedName>
</protein>
<keyword evidence="2" id="KW-1185">Reference proteome</keyword>
<evidence type="ECO:0000313" key="1">
    <source>
        <dbReference type="EMBL" id="PWK68292.1"/>
    </source>
</evidence>
<dbReference type="Proteomes" id="UP000245678">
    <property type="component" value="Unassembled WGS sequence"/>
</dbReference>
<gene>
    <name evidence="1" type="ORF">LX99_04816</name>
</gene>
<comment type="caution">
    <text evidence="1">The sequence shown here is derived from an EMBL/GenBank/DDBJ whole genome shotgun (WGS) entry which is preliminary data.</text>
</comment>
<organism evidence="1 2">
    <name type="scientific">Mucilaginibacter oryzae</name>
    <dbReference type="NCBI Taxonomy" id="468058"/>
    <lineage>
        <taxon>Bacteria</taxon>
        <taxon>Pseudomonadati</taxon>
        <taxon>Bacteroidota</taxon>
        <taxon>Sphingobacteriia</taxon>
        <taxon>Sphingobacteriales</taxon>
        <taxon>Sphingobacteriaceae</taxon>
        <taxon>Mucilaginibacter</taxon>
    </lineage>
</organism>